<reference evidence="2" key="2">
    <citation type="submission" date="2022-01" db="EMBL/GenBank/DDBJ databases">
        <authorList>
            <person name="Yamashiro T."/>
            <person name="Shiraishi A."/>
            <person name="Satake H."/>
            <person name="Nakayama K."/>
        </authorList>
    </citation>
    <scope>NUCLEOTIDE SEQUENCE</scope>
</reference>
<evidence type="ECO:0000313" key="2">
    <source>
        <dbReference type="EMBL" id="GJT39185.1"/>
    </source>
</evidence>
<gene>
    <name evidence="2" type="ORF">Tco_0939050</name>
</gene>
<feature type="coiled-coil region" evidence="1">
    <location>
        <begin position="363"/>
        <end position="404"/>
    </location>
</feature>
<evidence type="ECO:0000313" key="3">
    <source>
        <dbReference type="Proteomes" id="UP001151760"/>
    </source>
</evidence>
<organism evidence="2 3">
    <name type="scientific">Tanacetum coccineum</name>
    <dbReference type="NCBI Taxonomy" id="301880"/>
    <lineage>
        <taxon>Eukaryota</taxon>
        <taxon>Viridiplantae</taxon>
        <taxon>Streptophyta</taxon>
        <taxon>Embryophyta</taxon>
        <taxon>Tracheophyta</taxon>
        <taxon>Spermatophyta</taxon>
        <taxon>Magnoliopsida</taxon>
        <taxon>eudicotyledons</taxon>
        <taxon>Gunneridae</taxon>
        <taxon>Pentapetalae</taxon>
        <taxon>asterids</taxon>
        <taxon>campanulids</taxon>
        <taxon>Asterales</taxon>
        <taxon>Asteraceae</taxon>
        <taxon>Asteroideae</taxon>
        <taxon>Anthemideae</taxon>
        <taxon>Anthemidinae</taxon>
        <taxon>Tanacetum</taxon>
    </lineage>
</organism>
<protein>
    <submittedName>
        <fullName evidence="2">Uncharacterized protein</fullName>
    </submittedName>
</protein>
<dbReference type="Proteomes" id="UP001151760">
    <property type="component" value="Unassembled WGS sequence"/>
</dbReference>
<name>A0ABQ5DIY2_9ASTR</name>
<keyword evidence="3" id="KW-1185">Reference proteome</keyword>
<reference evidence="2" key="1">
    <citation type="journal article" date="2022" name="Int. J. Mol. Sci.">
        <title>Draft Genome of Tanacetum Coccineum: Genomic Comparison of Closely Related Tanacetum-Family Plants.</title>
        <authorList>
            <person name="Yamashiro T."/>
            <person name="Shiraishi A."/>
            <person name="Nakayama K."/>
            <person name="Satake H."/>
        </authorList>
    </citation>
    <scope>NUCLEOTIDE SEQUENCE</scope>
</reference>
<keyword evidence="1" id="KW-0175">Coiled coil</keyword>
<dbReference type="EMBL" id="BQNB010015366">
    <property type="protein sequence ID" value="GJT39185.1"/>
    <property type="molecule type" value="Genomic_DNA"/>
</dbReference>
<proteinExistence type="predicted"/>
<accession>A0ABQ5DIY2</accession>
<comment type="caution">
    <text evidence="2">The sequence shown here is derived from an EMBL/GenBank/DDBJ whole genome shotgun (WGS) entry which is preliminary data.</text>
</comment>
<evidence type="ECO:0000256" key="1">
    <source>
        <dbReference type="SAM" id="Coils"/>
    </source>
</evidence>
<sequence>MIIEPGEPNSVPLVAESTHEQTYDELTEKEVKQIEANDQAIQTILMGLSEDIYDAVDRCDTAQEIRLRVELMKKGSSIGVQEKKANVSSRSTISTYPHETTTTNNNYIPQPSFNMNYMQQPMPNPEDISDPTIAMNMALVLMAKAFKLNYSTPTNNNQRTSSNPRWGKKDRYRWLEAMNVRNQNGLIVVLGNANQNVNRTGNGNVVAARAGVNGNGNNGNKIRCYNFRGLEAEIQLQAEEFDLMAAAWDIDEIEEMDQLSMEHSGVIVEQHPATVEETRAYFESLYYNLVTEVEKVNTVNRKMKETNADLTTELARYKGQEKSFEINKTKFDELETGYRKSVYQEQCLTKKINVLHLSSAKQITALNKEITNLNNQLSKQKSTVSLLQEEKKKLKSDFKTREDEFLDKLIQSEKKNKGIR</sequence>